<dbReference type="OrthoDB" id="7062382at2"/>
<evidence type="ECO:0000259" key="1">
    <source>
        <dbReference type="PROSITE" id="PS51648"/>
    </source>
</evidence>
<proteinExistence type="predicted"/>
<name>A0A1G6ZW07_9GAMM</name>
<accession>A0A1G6ZW07</accession>
<dbReference type="RefSeq" id="WP_091245496.1">
    <property type="nucleotide sequence ID" value="NZ_FNAG01000016.1"/>
</dbReference>
<feature type="domain" description="YcgL" evidence="1">
    <location>
        <begin position="1"/>
        <end position="85"/>
    </location>
</feature>
<dbReference type="Gene3D" id="3.10.510.20">
    <property type="entry name" value="YcgL domain"/>
    <property type="match status" value="1"/>
</dbReference>
<dbReference type="Pfam" id="PF05166">
    <property type="entry name" value="YcgL"/>
    <property type="match status" value="1"/>
</dbReference>
<evidence type="ECO:0000313" key="3">
    <source>
        <dbReference type="Proteomes" id="UP000199603"/>
    </source>
</evidence>
<gene>
    <name evidence="2" type="ORF">SAMN04488509_11625</name>
</gene>
<keyword evidence="3" id="KW-1185">Reference proteome</keyword>
<dbReference type="PROSITE" id="PS51648">
    <property type="entry name" value="YCGL"/>
    <property type="match status" value="1"/>
</dbReference>
<protein>
    <recommendedName>
        <fullName evidence="1">YcgL domain-containing protein</fullName>
    </recommendedName>
</protein>
<dbReference type="InterPro" id="IPR038068">
    <property type="entry name" value="YcgL-like_sf"/>
</dbReference>
<evidence type="ECO:0000313" key="2">
    <source>
        <dbReference type="EMBL" id="SDE06752.1"/>
    </source>
</evidence>
<dbReference type="SUPFAM" id="SSF160191">
    <property type="entry name" value="YcgL-like"/>
    <property type="match status" value="1"/>
</dbReference>
<organism evidence="2 3">
    <name type="scientific">Aquimonas voraii</name>
    <dbReference type="NCBI Taxonomy" id="265719"/>
    <lineage>
        <taxon>Bacteria</taxon>
        <taxon>Pseudomonadati</taxon>
        <taxon>Pseudomonadota</taxon>
        <taxon>Gammaproteobacteria</taxon>
        <taxon>Lysobacterales</taxon>
        <taxon>Lysobacteraceae</taxon>
        <taxon>Aquimonas</taxon>
    </lineage>
</organism>
<dbReference type="Proteomes" id="UP000199603">
    <property type="component" value="Unassembled WGS sequence"/>
</dbReference>
<dbReference type="PANTHER" id="PTHR38109">
    <property type="entry name" value="PROTEIN YCGL"/>
    <property type="match status" value="1"/>
</dbReference>
<dbReference type="AlphaFoldDB" id="A0A1G6ZW07"/>
<dbReference type="PANTHER" id="PTHR38109:SF1">
    <property type="entry name" value="PROTEIN YCGL"/>
    <property type="match status" value="1"/>
</dbReference>
<reference evidence="2 3" key="1">
    <citation type="submission" date="2016-10" db="EMBL/GenBank/DDBJ databases">
        <authorList>
            <person name="de Groot N.N."/>
        </authorList>
    </citation>
    <scope>NUCLEOTIDE SEQUENCE [LARGE SCALE GENOMIC DNA]</scope>
    <source>
        <strain evidence="2 3">DSM 16957</strain>
    </source>
</reference>
<dbReference type="EMBL" id="FNAG01000016">
    <property type="protein sequence ID" value="SDE06752.1"/>
    <property type="molecule type" value="Genomic_DNA"/>
</dbReference>
<sequence>MRCYVYRSEKRADTYVYLREEGAFDALPEALHASLRPLVPALSFELVEGRRLAREDAAVVRANLLERGFHIQMPPPAEHLPDMMPAHGG</sequence>
<dbReference type="InterPro" id="IPR027354">
    <property type="entry name" value="YcgL_dom"/>
</dbReference>
<dbReference type="STRING" id="265719.SAMN04488509_11625"/>